<dbReference type="EMBL" id="BLXT01005191">
    <property type="protein sequence ID" value="GFO20689.1"/>
    <property type="molecule type" value="Genomic_DNA"/>
</dbReference>
<feature type="region of interest" description="Disordered" evidence="1">
    <location>
        <begin position="1"/>
        <end position="40"/>
    </location>
</feature>
<name>A0AAV4BKK8_9GAST</name>
<protein>
    <submittedName>
        <fullName evidence="2">Uncharacterized protein</fullName>
    </submittedName>
</protein>
<sequence>MIMKRRMRRGRSKRTMMKMTTGKRKRKRRRTRRSRRRRRKEMKVIMMAVMLRGPCACYKHVLSVIAKVNYIKSNIAGTRRKPVSNRPWRSWLPERPGGGGSDWRQALSSSVCTTLALALR</sequence>
<feature type="region of interest" description="Disordered" evidence="1">
    <location>
        <begin position="79"/>
        <end position="103"/>
    </location>
</feature>
<comment type="caution">
    <text evidence="2">The sequence shown here is derived from an EMBL/GenBank/DDBJ whole genome shotgun (WGS) entry which is preliminary data.</text>
</comment>
<organism evidence="2 3">
    <name type="scientific">Plakobranchus ocellatus</name>
    <dbReference type="NCBI Taxonomy" id="259542"/>
    <lineage>
        <taxon>Eukaryota</taxon>
        <taxon>Metazoa</taxon>
        <taxon>Spiralia</taxon>
        <taxon>Lophotrochozoa</taxon>
        <taxon>Mollusca</taxon>
        <taxon>Gastropoda</taxon>
        <taxon>Heterobranchia</taxon>
        <taxon>Euthyneura</taxon>
        <taxon>Panpulmonata</taxon>
        <taxon>Sacoglossa</taxon>
        <taxon>Placobranchoidea</taxon>
        <taxon>Plakobranchidae</taxon>
        <taxon>Plakobranchus</taxon>
    </lineage>
</organism>
<accession>A0AAV4BKK8</accession>
<evidence type="ECO:0000313" key="3">
    <source>
        <dbReference type="Proteomes" id="UP000735302"/>
    </source>
</evidence>
<keyword evidence="3" id="KW-1185">Reference proteome</keyword>
<dbReference type="Proteomes" id="UP000735302">
    <property type="component" value="Unassembled WGS sequence"/>
</dbReference>
<evidence type="ECO:0000256" key="1">
    <source>
        <dbReference type="SAM" id="MobiDB-lite"/>
    </source>
</evidence>
<evidence type="ECO:0000313" key="2">
    <source>
        <dbReference type="EMBL" id="GFO20689.1"/>
    </source>
</evidence>
<proteinExistence type="predicted"/>
<dbReference type="AlphaFoldDB" id="A0AAV4BKK8"/>
<gene>
    <name evidence="2" type="ORF">PoB_004719400</name>
</gene>
<reference evidence="2 3" key="1">
    <citation type="journal article" date="2021" name="Elife">
        <title>Chloroplast acquisition without the gene transfer in kleptoplastic sea slugs, Plakobranchus ocellatus.</title>
        <authorList>
            <person name="Maeda T."/>
            <person name="Takahashi S."/>
            <person name="Yoshida T."/>
            <person name="Shimamura S."/>
            <person name="Takaki Y."/>
            <person name="Nagai Y."/>
            <person name="Toyoda A."/>
            <person name="Suzuki Y."/>
            <person name="Arimoto A."/>
            <person name="Ishii H."/>
            <person name="Satoh N."/>
            <person name="Nishiyama T."/>
            <person name="Hasebe M."/>
            <person name="Maruyama T."/>
            <person name="Minagawa J."/>
            <person name="Obokata J."/>
            <person name="Shigenobu S."/>
        </authorList>
    </citation>
    <scope>NUCLEOTIDE SEQUENCE [LARGE SCALE GENOMIC DNA]</scope>
</reference>